<protein>
    <submittedName>
        <fullName evidence="2">Uncharacterized protein</fullName>
    </submittedName>
</protein>
<dbReference type="EMBL" id="JGEA01000032">
    <property type="protein sequence ID" value="EYA13023.1"/>
    <property type="molecule type" value="Genomic_DNA"/>
</dbReference>
<dbReference type="Proteomes" id="UP000022433">
    <property type="component" value="Unassembled WGS sequence"/>
</dbReference>
<sequence length="37" mass="4316">MGMEFQKSYNGSDRQKSLTLETPALKIKDKKDEQQNK</sequence>
<reference evidence="2 3" key="1">
    <citation type="submission" date="2014-02" db="EMBL/GenBank/DDBJ databases">
        <authorList>
            <person name="Sears C."/>
            <person name="Carroll K."/>
            <person name="Sack B.R."/>
            <person name="Qadri F."/>
            <person name="Myers L.L."/>
            <person name="Chung G.-T."/>
            <person name="Escheverria P."/>
            <person name="Fraser C.M."/>
            <person name="Sadzewicz L."/>
            <person name="Shefchek K.A."/>
            <person name="Tallon L."/>
            <person name="Das S.P."/>
            <person name="Daugherty S."/>
            <person name="Mongodin E.F."/>
        </authorList>
    </citation>
    <scope>NUCLEOTIDE SEQUENCE [LARGE SCALE GENOMIC DNA]</scope>
    <source>
        <strain evidence="2 3">1007-1-F #10</strain>
    </source>
</reference>
<gene>
    <name evidence="2" type="ORF">M104_3681</name>
</gene>
<organism evidence="2 3">
    <name type="scientific">Bacteroides fragilis str. 1007-1-F #10</name>
    <dbReference type="NCBI Taxonomy" id="1339295"/>
    <lineage>
        <taxon>Bacteria</taxon>
        <taxon>Pseudomonadati</taxon>
        <taxon>Bacteroidota</taxon>
        <taxon>Bacteroidia</taxon>
        <taxon>Bacteroidales</taxon>
        <taxon>Bacteroidaceae</taxon>
        <taxon>Bacteroides</taxon>
    </lineage>
</organism>
<name>A0AAN4MX82_BACFG</name>
<evidence type="ECO:0000313" key="3">
    <source>
        <dbReference type="Proteomes" id="UP000022433"/>
    </source>
</evidence>
<evidence type="ECO:0000256" key="1">
    <source>
        <dbReference type="SAM" id="MobiDB-lite"/>
    </source>
</evidence>
<feature type="region of interest" description="Disordered" evidence="1">
    <location>
        <begin position="1"/>
        <end position="37"/>
    </location>
</feature>
<evidence type="ECO:0000313" key="2">
    <source>
        <dbReference type="EMBL" id="EYA13023.1"/>
    </source>
</evidence>
<feature type="compositionally biased region" description="Polar residues" evidence="1">
    <location>
        <begin position="7"/>
        <end position="20"/>
    </location>
</feature>
<proteinExistence type="predicted"/>
<accession>A0AAN4MX82</accession>
<dbReference type="AlphaFoldDB" id="A0AAN4MX82"/>
<comment type="caution">
    <text evidence="2">The sequence shown here is derived from an EMBL/GenBank/DDBJ whole genome shotgun (WGS) entry which is preliminary data.</text>
</comment>
<feature type="compositionally biased region" description="Basic and acidic residues" evidence="1">
    <location>
        <begin position="26"/>
        <end position="37"/>
    </location>
</feature>